<gene>
    <name evidence="1" type="ORF">MCOR_28433</name>
</gene>
<sequence length="571" mass="66573">MNSTLQLFKPIFYEQVDPIVITQKLSKLRRLSDCQKTYIFSLFRRSVSRQHVWDYLLPIIEETCSLNYVLEILLKCGYTELFINIALQWKLSSPEELCIQRTKILMSSRQSSQNLLMKLKILTHNIQFDNPRKCLKEKTKLYKSAFLSEKNYTKKIVKADHYAASLCAEIDSYGILYVRQFPTHGLFEELKNIIPHTSNTHVTQVAHDTRLALVYAQADEEDISEDNLRNAMAASIYIGYCVELVEMLYIYIFNLIEVYEKCPIQGLVDKILNIAEYCAGCLQEETDELIISFWKRRIYSRVAFCLLGLSNRGDIIPGRRVSSKNVRKAKDLMVELDKLWDGFEIRRLMFYYVGKARIAEIEDDLDLAIEYISLATDIGTRGNFGEVTYIKNYSNSLTGKFSLFQKTLNDCEIHFKYSRNRKPVENEDDASTMNYDLENDSFPKNDIMHCEGTFVKRSYETDEKIKNERKAFMKRNNVRVYVNSKFGRTTSNVIFVANSRIAELEDTVDRLELALEYNDMANKNTWEGQFEEEQYNEVYSSSLKSKYKFANETSQKELTSNTIIETCILSQ</sequence>
<proteinExistence type="predicted"/>
<keyword evidence="2" id="KW-1185">Reference proteome</keyword>
<dbReference type="OrthoDB" id="6099215at2759"/>
<evidence type="ECO:0000313" key="1">
    <source>
        <dbReference type="EMBL" id="CAC5393580.1"/>
    </source>
</evidence>
<protein>
    <submittedName>
        <fullName evidence="1">Uncharacterized protein</fullName>
    </submittedName>
</protein>
<dbReference type="Proteomes" id="UP000507470">
    <property type="component" value="Unassembled WGS sequence"/>
</dbReference>
<name>A0A6J8CF71_MYTCO</name>
<dbReference type="EMBL" id="CACVKT020005204">
    <property type="protein sequence ID" value="CAC5393580.1"/>
    <property type="molecule type" value="Genomic_DNA"/>
</dbReference>
<dbReference type="AlphaFoldDB" id="A0A6J8CF71"/>
<evidence type="ECO:0000313" key="2">
    <source>
        <dbReference type="Proteomes" id="UP000507470"/>
    </source>
</evidence>
<reference evidence="1 2" key="1">
    <citation type="submission" date="2020-06" db="EMBL/GenBank/DDBJ databases">
        <authorList>
            <person name="Li R."/>
            <person name="Bekaert M."/>
        </authorList>
    </citation>
    <scope>NUCLEOTIDE SEQUENCE [LARGE SCALE GENOMIC DNA]</scope>
    <source>
        <strain evidence="2">wild</strain>
    </source>
</reference>
<organism evidence="1 2">
    <name type="scientific">Mytilus coruscus</name>
    <name type="common">Sea mussel</name>
    <dbReference type="NCBI Taxonomy" id="42192"/>
    <lineage>
        <taxon>Eukaryota</taxon>
        <taxon>Metazoa</taxon>
        <taxon>Spiralia</taxon>
        <taxon>Lophotrochozoa</taxon>
        <taxon>Mollusca</taxon>
        <taxon>Bivalvia</taxon>
        <taxon>Autobranchia</taxon>
        <taxon>Pteriomorphia</taxon>
        <taxon>Mytilida</taxon>
        <taxon>Mytiloidea</taxon>
        <taxon>Mytilidae</taxon>
        <taxon>Mytilinae</taxon>
        <taxon>Mytilus</taxon>
    </lineage>
</organism>
<accession>A0A6J8CF71</accession>